<name>A0A5J4J1M7_9FLAO</name>
<sequence length="306" mass="34460">MNKEQLIKKWLNGECSAQEIAQLKTLPEFAMYEKIDAKVKLLETPQHDVSAGLTNLKNQENFRKKSNTKVKYLSFQTISKIAAILIVLVASGIFLTTVETSVNGDLAAIEKVSLPDNSRISLSENASVSYKKYNWHFERNVELTGEAFFEVAKGKTFTVTTPQGVVTVLGTKFNVETTETGIIVTCYEGLVSVTSGITSVKVEPGERYEFNNKAFTKHKVYTTHPTWIFNESSFTDQDLYSVLMELENEYNITVNTKNIDVNLRYTGTFTHSNLDDALRTITVPLNLSYSKDTKNGVLIYDSRKKE</sequence>
<dbReference type="OrthoDB" id="1097347at2"/>
<dbReference type="InterPro" id="IPR006860">
    <property type="entry name" value="FecR"/>
</dbReference>
<evidence type="ECO:0000259" key="3">
    <source>
        <dbReference type="Pfam" id="PF16344"/>
    </source>
</evidence>
<organism evidence="4 5">
    <name type="scientific">Patiriisocius marinus</name>
    <dbReference type="NCBI Taxonomy" id="1397112"/>
    <lineage>
        <taxon>Bacteria</taxon>
        <taxon>Pseudomonadati</taxon>
        <taxon>Bacteroidota</taxon>
        <taxon>Flavobacteriia</taxon>
        <taxon>Flavobacteriales</taxon>
        <taxon>Flavobacteriaceae</taxon>
        <taxon>Patiriisocius</taxon>
    </lineage>
</organism>
<dbReference type="Pfam" id="PF16344">
    <property type="entry name" value="FecR_C"/>
    <property type="match status" value="1"/>
</dbReference>
<dbReference type="GO" id="GO:0016989">
    <property type="term" value="F:sigma factor antagonist activity"/>
    <property type="evidence" value="ECO:0007669"/>
    <property type="project" value="TreeGrafter"/>
</dbReference>
<gene>
    <name evidence="4" type="ORF">ULMA_29000</name>
</gene>
<dbReference type="EMBL" id="BKCG01000010">
    <property type="protein sequence ID" value="GER60792.1"/>
    <property type="molecule type" value="Genomic_DNA"/>
</dbReference>
<evidence type="ECO:0000313" key="4">
    <source>
        <dbReference type="EMBL" id="GER60792.1"/>
    </source>
</evidence>
<dbReference type="Pfam" id="PF04773">
    <property type="entry name" value="FecR"/>
    <property type="match status" value="1"/>
</dbReference>
<proteinExistence type="predicted"/>
<comment type="caution">
    <text evidence="4">The sequence shown here is derived from an EMBL/GenBank/DDBJ whole genome shotgun (WGS) entry which is preliminary data.</text>
</comment>
<dbReference type="RefSeq" id="WP_151675218.1">
    <property type="nucleotide sequence ID" value="NZ_BKCG01000010.1"/>
</dbReference>
<feature type="domain" description="Protein FecR C-terminal" evidence="3">
    <location>
        <begin position="233"/>
        <end position="295"/>
    </location>
</feature>
<dbReference type="PANTHER" id="PTHR30273">
    <property type="entry name" value="PERIPLASMIC SIGNAL SENSOR AND SIGMA FACTOR ACTIVATOR FECR-RELATED"/>
    <property type="match status" value="1"/>
</dbReference>
<keyword evidence="5" id="KW-1185">Reference proteome</keyword>
<keyword evidence="1" id="KW-0472">Membrane</keyword>
<dbReference type="AlphaFoldDB" id="A0A5J4J1M7"/>
<keyword evidence="1" id="KW-0812">Transmembrane</keyword>
<reference evidence="4 5" key="1">
    <citation type="submission" date="2019-08" db="EMBL/GenBank/DDBJ databases">
        <title>Draft genome sequence of Ulvibacter marinus type strain NBRC 109484.</title>
        <authorList>
            <person name="Kawano K."/>
            <person name="Ushijima N."/>
            <person name="Kihara M."/>
            <person name="Itoh H."/>
        </authorList>
    </citation>
    <scope>NUCLEOTIDE SEQUENCE [LARGE SCALE GENOMIC DNA]</scope>
    <source>
        <strain evidence="4 5">NBRC 109484</strain>
    </source>
</reference>
<accession>A0A5J4J1M7</accession>
<dbReference type="InterPro" id="IPR012373">
    <property type="entry name" value="Ferrdict_sens_TM"/>
</dbReference>
<dbReference type="Proteomes" id="UP000326509">
    <property type="component" value="Unassembled WGS sequence"/>
</dbReference>
<feature type="transmembrane region" description="Helical" evidence="1">
    <location>
        <begin position="72"/>
        <end position="95"/>
    </location>
</feature>
<evidence type="ECO:0000256" key="1">
    <source>
        <dbReference type="SAM" id="Phobius"/>
    </source>
</evidence>
<keyword evidence="1" id="KW-1133">Transmembrane helix</keyword>
<dbReference type="Gene3D" id="2.60.120.1440">
    <property type="match status" value="1"/>
</dbReference>
<dbReference type="PANTHER" id="PTHR30273:SF2">
    <property type="entry name" value="PROTEIN FECR"/>
    <property type="match status" value="1"/>
</dbReference>
<protein>
    <submittedName>
        <fullName evidence="4">Uncharacterized protein</fullName>
    </submittedName>
</protein>
<dbReference type="InterPro" id="IPR032508">
    <property type="entry name" value="FecR_C"/>
</dbReference>
<dbReference type="Gene3D" id="3.55.50.30">
    <property type="match status" value="1"/>
</dbReference>
<evidence type="ECO:0000259" key="2">
    <source>
        <dbReference type="Pfam" id="PF04773"/>
    </source>
</evidence>
<feature type="domain" description="FecR protein" evidence="2">
    <location>
        <begin position="108"/>
        <end position="191"/>
    </location>
</feature>
<evidence type="ECO:0000313" key="5">
    <source>
        <dbReference type="Proteomes" id="UP000326509"/>
    </source>
</evidence>